<feature type="transmembrane region" description="Helical" evidence="2">
    <location>
        <begin position="132"/>
        <end position="155"/>
    </location>
</feature>
<feature type="transmembrane region" description="Helical" evidence="2">
    <location>
        <begin position="283"/>
        <end position="302"/>
    </location>
</feature>
<dbReference type="InterPro" id="IPR011701">
    <property type="entry name" value="MFS"/>
</dbReference>
<keyword evidence="2" id="KW-0812">Transmembrane</keyword>
<evidence type="ECO:0000256" key="2">
    <source>
        <dbReference type="SAM" id="Phobius"/>
    </source>
</evidence>
<feature type="transmembrane region" description="Helical" evidence="2">
    <location>
        <begin position="335"/>
        <end position="358"/>
    </location>
</feature>
<dbReference type="SUPFAM" id="SSF103473">
    <property type="entry name" value="MFS general substrate transporter"/>
    <property type="match status" value="1"/>
</dbReference>
<sequence length="436" mass="48496">MLDHTKARPSLREGFGARERDAVQTRPAKKDKGGSGKLDRQALLLLGVNALFTCANALSGTFVNIYIWKIKNDYALLGWFAVVHQLTMSLTFWLAGKWVKEGNKMNALRIGVLLAAVFYGIVLLLGTRAASYIALLGFVQGISSGLFWLAFNVVYFEITNRDNRDRFNGVAGLLGSVAGMVVPWISGYLITRQSGNAGYRLIFSISLAVFLAGALLTFLLHKRQVDNSYDWRGGFRGIRKRDNPWRIIGLAMVAQGLREGIFGFMVALLVYVSTRSEMKIGNFSLYTSAVALASFYLAGRFLKPRYRHWGMFAGVVMLSAFILPLFWGVSYGTLLIFGIGTAMFIPLYTIPSVSIVFDQIGSNEESVRRREEYIIFRELALNAGRFIGTIAFIAVISRSTAPTVINVMLLAFGSSPILVWLLLRRRLATEMRTARS</sequence>
<feature type="transmembrane region" description="Helical" evidence="2">
    <location>
        <begin position="247"/>
        <end position="271"/>
    </location>
</feature>
<feature type="transmembrane region" description="Helical" evidence="2">
    <location>
        <begin position="167"/>
        <end position="191"/>
    </location>
</feature>
<dbReference type="InterPro" id="IPR052528">
    <property type="entry name" value="Sugar_transport-like"/>
</dbReference>
<feature type="transmembrane region" description="Helical" evidence="2">
    <location>
        <begin position="379"/>
        <end position="397"/>
    </location>
</feature>
<accession>A0A7X0RLZ1</accession>
<keyword evidence="2" id="KW-1133">Transmembrane helix</keyword>
<dbReference type="AlphaFoldDB" id="A0A7X0RLZ1"/>
<evidence type="ECO:0000256" key="1">
    <source>
        <dbReference type="ARBA" id="ARBA00004651"/>
    </source>
</evidence>
<comment type="subcellular location">
    <subcellularLocation>
        <location evidence="1">Cell membrane</location>
        <topology evidence="1">Multi-pass membrane protein</topology>
    </subcellularLocation>
</comment>
<dbReference type="GO" id="GO:0005886">
    <property type="term" value="C:plasma membrane"/>
    <property type="evidence" value="ECO:0007669"/>
    <property type="project" value="UniProtKB-SubCell"/>
</dbReference>
<dbReference type="PANTHER" id="PTHR23526">
    <property type="entry name" value="INTEGRAL MEMBRANE TRANSPORT PROTEIN-RELATED"/>
    <property type="match status" value="1"/>
</dbReference>
<organism evidence="3 4">
    <name type="scientific">Cohnella nanjingensis</name>
    <dbReference type="NCBI Taxonomy" id="1387779"/>
    <lineage>
        <taxon>Bacteria</taxon>
        <taxon>Bacillati</taxon>
        <taxon>Bacillota</taxon>
        <taxon>Bacilli</taxon>
        <taxon>Bacillales</taxon>
        <taxon>Paenibacillaceae</taxon>
        <taxon>Cohnella</taxon>
    </lineage>
</organism>
<dbReference type="RefSeq" id="WP_185141390.1">
    <property type="nucleotide sequence ID" value="NZ_JACJVP010000005.1"/>
</dbReference>
<dbReference type="EMBL" id="JACJVP010000005">
    <property type="protein sequence ID" value="MBB6669948.1"/>
    <property type="molecule type" value="Genomic_DNA"/>
</dbReference>
<keyword evidence="2" id="KW-0472">Membrane</keyword>
<dbReference type="InterPro" id="IPR036259">
    <property type="entry name" value="MFS_trans_sf"/>
</dbReference>
<dbReference type="GO" id="GO:0022857">
    <property type="term" value="F:transmembrane transporter activity"/>
    <property type="evidence" value="ECO:0007669"/>
    <property type="project" value="InterPro"/>
</dbReference>
<comment type="caution">
    <text evidence="3">The sequence shown here is derived from an EMBL/GenBank/DDBJ whole genome shotgun (WGS) entry which is preliminary data.</text>
</comment>
<dbReference type="Proteomes" id="UP000547209">
    <property type="component" value="Unassembled WGS sequence"/>
</dbReference>
<keyword evidence="4" id="KW-1185">Reference proteome</keyword>
<feature type="transmembrane region" description="Helical" evidence="2">
    <location>
        <begin position="74"/>
        <end position="95"/>
    </location>
</feature>
<evidence type="ECO:0000313" key="4">
    <source>
        <dbReference type="Proteomes" id="UP000547209"/>
    </source>
</evidence>
<protein>
    <submittedName>
        <fullName evidence="3">MFS transporter</fullName>
    </submittedName>
</protein>
<feature type="transmembrane region" description="Helical" evidence="2">
    <location>
        <begin position="403"/>
        <end position="423"/>
    </location>
</feature>
<dbReference type="Gene3D" id="1.20.1250.20">
    <property type="entry name" value="MFS general substrate transporter like domains"/>
    <property type="match status" value="1"/>
</dbReference>
<name>A0A7X0RLZ1_9BACL</name>
<dbReference type="CDD" id="cd06174">
    <property type="entry name" value="MFS"/>
    <property type="match status" value="1"/>
</dbReference>
<feature type="transmembrane region" description="Helical" evidence="2">
    <location>
        <begin position="309"/>
        <end position="329"/>
    </location>
</feature>
<reference evidence="3 4" key="1">
    <citation type="submission" date="2020-08" db="EMBL/GenBank/DDBJ databases">
        <title>Cohnella phylogeny.</title>
        <authorList>
            <person name="Dunlap C."/>
        </authorList>
    </citation>
    <scope>NUCLEOTIDE SEQUENCE [LARGE SCALE GENOMIC DNA]</scope>
    <source>
        <strain evidence="3 4">DSM 28246</strain>
    </source>
</reference>
<evidence type="ECO:0000313" key="3">
    <source>
        <dbReference type="EMBL" id="MBB6669948.1"/>
    </source>
</evidence>
<gene>
    <name evidence="3" type="ORF">H7C19_04510</name>
</gene>
<dbReference type="Pfam" id="PF07690">
    <property type="entry name" value="MFS_1"/>
    <property type="match status" value="1"/>
</dbReference>
<feature type="transmembrane region" description="Helical" evidence="2">
    <location>
        <begin position="197"/>
        <end position="220"/>
    </location>
</feature>
<feature type="transmembrane region" description="Helical" evidence="2">
    <location>
        <begin position="107"/>
        <end position="126"/>
    </location>
</feature>
<proteinExistence type="predicted"/>
<feature type="transmembrane region" description="Helical" evidence="2">
    <location>
        <begin position="42"/>
        <end position="68"/>
    </location>
</feature>
<dbReference type="PANTHER" id="PTHR23526:SF2">
    <property type="entry name" value="MAJOR FACILITATOR SUPERFAMILY (MFS) PROFILE DOMAIN-CONTAINING PROTEIN"/>
    <property type="match status" value="1"/>
</dbReference>